<proteinExistence type="inferred from homology"/>
<gene>
    <name evidence="3" type="ORF">SEMRO_2172_G317550.1</name>
</gene>
<dbReference type="PROSITE" id="PS00560">
    <property type="entry name" value="CARBOXYPEPT_SER_HIS"/>
    <property type="match status" value="1"/>
</dbReference>
<dbReference type="EMBL" id="CAICTM010002170">
    <property type="protein sequence ID" value="CAB9528207.1"/>
    <property type="molecule type" value="Genomic_DNA"/>
</dbReference>
<feature type="signal peptide" evidence="2">
    <location>
        <begin position="1"/>
        <end position="18"/>
    </location>
</feature>
<evidence type="ECO:0000313" key="3">
    <source>
        <dbReference type="EMBL" id="CAB9528207.1"/>
    </source>
</evidence>
<reference evidence="3" key="1">
    <citation type="submission" date="2020-06" db="EMBL/GenBank/DDBJ databases">
        <authorList>
            <consortium name="Plant Systems Biology data submission"/>
        </authorList>
    </citation>
    <scope>NUCLEOTIDE SEQUENCE</scope>
    <source>
        <strain evidence="3">D6</strain>
    </source>
</reference>
<evidence type="ECO:0000313" key="4">
    <source>
        <dbReference type="Proteomes" id="UP001153069"/>
    </source>
</evidence>
<dbReference type="InterPro" id="IPR001563">
    <property type="entry name" value="Peptidase_S10"/>
</dbReference>
<evidence type="ECO:0000256" key="1">
    <source>
        <dbReference type="ARBA" id="ARBA00009431"/>
    </source>
</evidence>
<evidence type="ECO:0000256" key="2">
    <source>
        <dbReference type="RuleBase" id="RU361156"/>
    </source>
</evidence>
<keyword evidence="2" id="KW-0645">Protease</keyword>
<sequence length="560" mass="62470">MKAIVLFIGSCLATATAGDSTFPWPWKKKDTKEALSDEIHVLPGWEDVLPSRMFSGIVDAGNKTDDNGTTFHLHEHYFFVESEGDSDKDPLVVWTNGGPGASSMFGLFLELGPFYLSAKSHYTPFAQKTGIPSLFRNEYSWSKLANILIINSPPPVGYSYCEPIGPSGDGNSCGAWNDELTAHHNRLYLESFFQRFPKFKHHDVYITGESYAGVYVPTLVREILDHSAETYLDGDVWSLKDQLKGFAVGDGCMGTKNVCGKNGPGPLFNIEFMHGHGQFPDKMYFETFDKCTREELIGFNTDDDDGDTDDFGPNGGLKNGTCLEHLKKIEAAVGPYFAYGLYDSCWYQNDLEPPHNSLTRKRNYFSRVPPHSSAAKKATASARRLGEQAISSSGDMLQGALNDYPCGGYEAFFAWVGAPQVKAALHVDPDSAFFSGDNGVGFTYVPTEPDLLPFYRRVVSETDLRVLIYNGDTDPAINSFTAQNWTSHLGMTETEAWRPWTLDGKDYIGGYVTRYEKNFDFLTIRGAGHMVPQHKPKVSLEFLSKWLKNEPWQGWRTADD</sequence>
<dbReference type="PROSITE" id="PS00131">
    <property type="entry name" value="CARBOXYPEPT_SER_SER"/>
    <property type="match status" value="1"/>
</dbReference>
<feature type="chain" id="PRO_5040539286" description="Carboxypeptidase" evidence="2">
    <location>
        <begin position="19"/>
        <end position="560"/>
    </location>
</feature>
<comment type="caution">
    <text evidence="3">The sequence shown here is derived from an EMBL/GenBank/DDBJ whole genome shotgun (WGS) entry which is preliminary data.</text>
</comment>
<dbReference type="FunFam" id="3.40.50.12670:FF:000002">
    <property type="entry name" value="Carboxypeptidase"/>
    <property type="match status" value="1"/>
</dbReference>
<dbReference type="Gene3D" id="3.40.50.1820">
    <property type="entry name" value="alpha/beta hydrolase"/>
    <property type="match status" value="1"/>
</dbReference>
<dbReference type="Pfam" id="PF00450">
    <property type="entry name" value="Peptidase_S10"/>
    <property type="match status" value="1"/>
</dbReference>
<keyword evidence="4" id="KW-1185">Reference proteome</keyword>
<protein>
    <recommendedName>
        <fullName evidence="2">Carboxypeptidase</fullName>
        <ecNumber evidence="2">3.4.16.-</ecNumber>
    </recommendedName>
</protein>
<accession>A0A9N8HWG4</accession>
<dbReference type="PANTHER" id="PTHR11802:SF201">
    <property type="entry name" value="CARBOXYPEPTIDASE"/>
    <property type="match status" value="1"/>
</dbReference>
<dbReference type="PANTHER" id="PTHR11802">
    <property type="entry name" value="SERINE PROTEASE FAMILY S10 SERINE CARBOXYPEPTIDASE"/>
    <property type="match status" value="1"/>
</dbReference>
<name>A0A9N8HWG4_9STRA</name>
<keyword evidence="2" id="KW-0378">Hydrolase</keyword>
<dbReference type="PRINTS" id="PR00724">
    <property type="entry name" value="CRBOXYPTASEC"/>
</dbReference>
<dbReference type="Gene3D" id="3.40.50.12670">
    <property type="match status" value="1"/>
</dbReference>
<dbReference type="AlphaFoldDB" id="A0A9N8HWG4"/>
<keyword evidence="2" id="KW-0732">Signal</keyword>
<comment type="similarity">
    <text evidence="1 2">Belongs to the peptidase S10 family.</text>
</comment>
<dbReference type="InterPro" id="IPR029058">
    <property type="entry name" value="AB_hydrolase_fold"/>
</dbReference>
<dbReference type="EC" id="3.4.16.-" evidence="2"/>
<dbReference type="InterPro" id="IPR033124">
    <property type="entry name" value="Ser_caboxypep_his_AS"/>
</dbReference>
<dbReference type="Proteomes" id="UP001153069">
    <property type="component" value="Unassembled WGS sequence"/>
</dbReference>
<dbReference type="GO" id="GO:0006508">
    <property type="term" value="P:proteolysis"/>
    <property type="evidence" value="ECO:0007669"/>
    <property type="project" value="UniProtKB-KW"/>
</dbReference>
<organism evidence="3 4">
    <name type="scientific">Seminavis robusta</name>
    <dbReference type="NCBI Taxonomy" id="568900"/>
    <lineage>
        <taxon>Eukaryota</taxon>
        <taxon>Sar</taxon>
        <taxon>Stramenopiles</taxon>
        <taxon>Ochrophyta</taxon>
        <taxon>Bacillariophyta</taxon>
        <taxon>Bacillariophyceae</taxon>
        <taxon>Bacillariophycidae</taxon>
        <taxon>Naviculales</taxon>
        <taxon>Naviculaceae</taxon>
        <taxon>Seminavis</taxon>
    </lineage>
</organism>
<keyword evidence="2 3" id="KW-0121">Carboxypeptidase</keyword>
<dbReference type="InterPro" id="IPR018202">
    <property type="entry name" value="Ser_caboxypep_ser_AS"/>
</dbReference>
<dbReference type="OrthoDB" id="443318at2759"/>
<dbReference type="GO" id="GO:0004185">
    <property type="term" value="F:serine-type carboxypeptidase activity"/>
    <property type="evidence" value="ECO:0007669"/>
    <property type="project" value="UniProtKB-UniRule"/>
</dbReference>
<dbReference type="SUPFAM" id="SSF53474">
    <property type="entry name" value="alpha/beta-Hydrolases"/>
    <property type="match status" value="1"/>
</dbReference>